<feature type="compositionally biased region" description="Basic and acidic residues" evidence="1">
    <location>
        <begin position="144"/>
        <end position="154"/>
    </location>
</feature>
<dbReference type="PROSITE" id="PS51257">
    <property type="entry name" value="PROKAR_LIPOPROTEIN"/>
    <property type="match status" value="1"/>
</dbReference>
<dbReference type="EMBL" id="AOCG01000019">
    <property type="protein sequence ID" value="EUJ16724.1"/>
    <property type="molecule type" value="Genomic_DNA"/>
</dbReference>
<sequence>MKFLKRGLSLVFVFVLALTVAACGSEEAKTKTFELEKNGATMEVTYTYKGDKVLKQTSKNKIPFSALGVTTKDQAKAKLQATADQYQGIKGLKENITYGDNEVSETVAIDYEKVDMDQVSGISGMMTEGNTKNGISMEKSEKMLKEQGFKERKNNLAKKKALM</sequence>
<accession>W7ANC7</accession>
<comment type="caution">
    <text evidence="3">The sequence shown here is derived from an EMBL/GenBank/DDBJ whole genome shotgun (WGS) entry which is preliminary data.</text>
</comment>
<dbReference type="Proteomes" id="UP000019246">
    <property type="component" value="Unassembled WGS sequence"/>
</dbReference>
<dbReference type="RefSeq" id="WP_036074377.1">
    <property type="nucleotide sequence ID" value="NZ_AOCG01000019.1"/>
</dbReference>
<dbReference type="InterPro" id="IPR009736">
    <property type="entry name" value="DUF1307"/>
</dbReference>
<feature type="chain" id="PRO_5039311092" evidence="2">
    <location>
        <begin position="23"/>
        <end position="163"/>
    </location>
</feature>
<dbReference type="Gene3D" id="3.30.1830.10">
    <property type="entry name" value="YehR-like"/>
    <property type="match status" value="1"/>
</dbReference>
<keyword evidence="2" id="KW-0732">Signal</keyword>
<protein>
    <submittedName>
        <fullName evidence="3">Putative lipoprotein</fullName>
    </submittedName>
</protein>
<evidence type="ECO:0000256" key="2">
    <source>
        <dbReference type="SAM" id="SignalP"/>
    </source>
</evidence>
<reference evidence="3 4" key="1">
    <citation type="journal article" date="2014" name="Int. J. Syst. Evol. Microbiol.">
        <title>Listeria floridensis sp. nov., Listeria aquatica sp. nov., Listeria cornellensis sp. nov., Listeria riparia sp. nov. and Listeria grandensis sp. nov., from agricultural and natural environments.</title>
        <authorList>
            <person name="den Bakker H.C."/>
            <person name="Warchocki S."/>
            <person name="Wright E.M."/>
            <person name="Allred A.F."/>
            <person name="Ahlstrom C."/>
            <person name="Manuel C.S."/>
            <person name="Stasiewicz M.J."/>
            <person name="Burrell A."/>
            <person name="Roof S."/>
            <person name="Strawn L."/>
            <person name="Fortes E.D."/>
            <person name="Nightingale K.K."/>
            <person name="Kephart D."/>
            <person name="Wiedmann M."/>
        </authorList>
    </citation>
    <scope>NUCLEOTIDE SEQUENCE [LARGE SCALE GENOMIC DNA]</scope>
    <source>
        <strain evidence="3 4">FSL S10-1188</strain>
    </source>
</reference>
<dbReference type="STRING" id="1265818.MAQA_15231"/>
<evidence type="ECO:0000313" key="4">
    <source>
        <dbReference type="Proteomes" id="UP000019246"/>
    </source>
</evidence>
<dbReference type="InterPro" id="IPR036699">
    <property type="entry name" value="YehR-like_sf"/>
</dbReference>
<dbReference type="PATRIC" id="fig|1265818.5.peg.3076"/>
<dbReference type="AlphaFoldDB" id="W7ANC7"/>
<evidence type="ECO:0000256" key="1">
    <source>
        <dbReference type="SAM" id="MobiDB-lite"/>
    </source>
</evidence>
<name>W7ANC7_9LIST</name>
<organism evidence="3 4">
    <name type="scientific">Listeria aquatica FSL S10-1188</name>
    <dbReference type="NCBI Taxonomy" id="1265818"/>
    <lineage>
        <taxon>Bacteria</taxon>
        <taxon>Bacillati</taxon>
        <taxon>Bacillota</taxon>
        <taxon>Bacilli</taxon>
        <taxon>Bacillales</taxon>
        <taxon>Listeriaceae</taxon>
        <taxon>Listeria</taxon>
    </lineage>
</organism>
<dbReference type="Pfam" id="PF06998">
    <property type="entry name" value="DUF1307"/>
    <property type="match status" value="1"/>
</dbReference>
<gene>
    <name evidence="3" type="ORF">MAQA_15231</name>
</gene>
<dbReference type="PIRSF" id="PIRSF006187">
    <property type="entry name" value="DUF1307"/>
    <property type="match status" value="1"/>
</dbReference>
<keyword evidence="3" id="KW-0449">Lipoprotein</keyword>
<evidence type="ECO:0000313" key="3">
    <source>
        <dbReference type="EMBL" id="EUJ16724.1"/>
    </source>
</evidence>
<feature type="region of interest" description="Disordered" evidence="1">
    <location>
        <begin position="144"/>
        <end position="163"/>
    </location>
</feature>
<dbReference type="SUPFAM" id="SSF160704">
    <property type="entry name" value="YehR-like"/>
    <property type="match status" value="1"/>
</dbReference>
<feature type="signal peptide" evidence="2">
    <location>
        <begin position="1"/>
        <end position="22"/>
    </location>
</feature>
<keyword evidence="4" id="KW-1185">Reference proteome</keyword>
<proteinExistence type="predicted"/>
<dbReference type="OrthoDB" id="6586670at2"/>